<dbReference type="AlphaFoldDB" id="A0A9Q9AJP7"/>
<feature type="domain" description="INO80 complex subunit 3 N-terminal" evidence="3">
    <location>
        <begin position="35"/>
        <end position="103"/>
    </location>
</feature>
<feature type="compositionally biased region" description="Basic and acidic residues" evidence="2">
    <location>
        <begin position="290"/>
        <end position="300"/>
    </location>
</feature>
<dbReference type="GO" id="GO:0031011">
    <property type="term" value="C:Ino80 complex"/>
    <property type="evidence" value="ECO:0007669"/>
    <property type="project" value="InterPro"/>
</dbReference>
<gene>
    <name evidence="5" type="ORF">Slin15195_G024680</name>
</gene>
<reference evidence="5" key="1">
    <citation type="submission" date="2022-06" db="EMBL/GenBank/DDBJ databases">
        <title>Complete genome sequences of two strains of the flax pathogen Septoria linicola.</title>
        <authorList>
            <person name="Lapalu N."/>
            <person name="Simon A."/>
            <person name="Demenou B."/>
            <person name="Paumier D."/>
            <person name="Guillot M.-P."/>
            <person name="Gout L."/>
            <person name="Valade R."/>
        </authorList>
    </citation>
    <scope>NUCLEOTIDE SEQUENCE</scope>
    <source>
        <strain evidence="5">SE15195</strain>
    </source>
</reference>
<dbReference type="Pfam" id="PF24244">
    <property type="entry name" value="Iec3-like_M"/>
    <property type="match status" value="1"/>
</dbReference>
<keyword evidence="6" id="KW-1185">Reference proteome</keyword>
<feature type="domain" description="INO80 complex subunit 3-like middle region" evidence="4">
    <location>
        <begin position="164"/>
        <end position="257"/>
    </location>
</feature>
<proteinExistence type="predicted"/>
<evidence type="ECO:0000313" key="6">
    <source>
        <dbReference type="Proteomes" id="UP001056384"/>
    </source>
</evidence>
<feature type="coiled-coil region" evidence="1">
    <location>
        <begin position="55"/>
        <end position="89"/>
    </location>
</feature>
<feature type="region of interest" description="Disordered" evidence="2">
    <location>
        <begin position="256"/>
        <end position="368"/>
    </location>
</feature>
<sequence length="368" mass="40407">MSDTESHAAAPHPETGGKSLAAAAVGGSLERRPYQSYRKKYRKLRHKFDGVLEENKKLFKEEQKMQGTARRLREELDSILDVLLDLNQNPALPTHLRFDVSLTEEHSAIASIPSVVPADITPTAANDLLMEYTVAVNRGQIPHLDLYVIREQIDKTLAKQGLASLESLEESVSHARPTPDSPANFQPNFASSYLTAQEEDESLLRLDAAIGDPVAQVKEKEQAEDVKHWADLTPREIERQTELQNPQSQHNWLKTHAKQSGPTADIDDNDSIDAKPARGAGAKRNLAKQVGDRSLGRAREGASPAGSFGDDDELSGFVDDHPKKRGRDPGSTYRIKGGKSNGANGKGKRKRSDETPSGSAKKARTEEE</sequence>
<keyword evidence="1" id="KW-0175">Coiled coil</keyword>
<accession>A0A9Q9AJP7</accession>
<evidence type="ECO:0000259" key="4">
    <source>
        <dbReference type="Pfam" id="PF24244"/>
    </source>
</evidence>
<dbReference type="InterPro" id="IPR032742">
    <property type="entry name" value="Iec3_N"/>
</dbReference>
<evidence type="ECO:0000256" key="2">
    <source>
        <dbReference type="SAM" id="MobiDB-lite"/>
    </source>
</evidence>
<dbReference type="Proteomes" id="UP001056384">
    <property type="component" value="Chromosome 2"/>
</dbReference>
<evidence type="ECO:0000259" key="3">
    <source>
        <dbReference type="Pfam" id="PF14612"/>
    </source>
</evidence>
<dbReference type="EMBL" id="CP099419">
    <property type="protein sequence ID" value="USW49149.1"/>
    <property type="molecule type" value="Genomic_DNA"/>
</dbReference>
<evidence type="ECO:0000256" key="1">
    <source>
        <dbReference type="SAM" id="Coils"/>
    </source>
</evidence>
<protein>
    <submittedName>
        <fullName evidence="5">INO80 complex subunit 3 protein</fullName>
    </submittedName>
</protein>
<dbReference type="Pfam" id="PF14612">
    <property type="entry name" value="Ino80_Iec3"/>
    <property type="match status" value="1"/>
</dbReference>
<dbReference type="InterPro" id="IPR055449">
    <property type="entry name" value="Iec3-like_M"/>
</dbReference>
<dbReference type="GO" id="GO:0006338">
    <property type="term" value="P:chromatin remodeling"/>
    <property type="evidence" value="ECO:0007669"/>
    <property type="project" value="InterPro"/>
</dbReference>
<feature type="region of interest" description="Disordered" evidence="2">
    <location>
        <begin position="1"/>
        <end position="25"/>
    </location>
</feature>
<organism evidence="5 6">
    <name type="scientific">Septoria linicola</name>
    <dbReference type="NCBI Taxonomy" id="215465"/>
    <lineage>
        <taxon>Eukaryota</taxon>
        <taxon>Fungi</taxon>
        <taxon>Dikarya</taxon>
        <taxon>Ascomycota</taxon>
        <taxon>Pezizomycotina</taxon>
        <taxon>Dothideomycetes</taxon>
        <taxon>Dothideomycetidae</taxon>
        <taxon>Mycosphaerellales</taxon>
        <taxon>Mycosphaerellaceae</taxon>
        <taxon>Septoria</taxon>
    </lineage>
</organism>
<evidence type="ECO:0000313" key="5">
    <source>
        <dbReference type="EMBL" id="USW49149.1"/>
    </source>
</evidence>
<name>A0A9Q9AJP7_9PEZI</name>